<keyword evidence="4" id="KW-1185">Reference proteome</keyword>
<dbReference type="Pfam" id="PF02263">
    <property type="entry name" value="GBP"/>
    <property type="match status" value="1"/>
</dbReference>
<dbReference type="Proteomes" id="UP001189429">
    <property type="component" value="Unassembled WGS sequence"/>
</dbReference>
<feature type="compositionally biased region" description="Basic and acidic residues" evidence="1">
    <location>
        <begin position="125"/>
        <end position="141"/>
    </location>
</feature>
<evidence type="ECO:0000313" key="4">
    <source>
        <dbReference type="Proteomes" id="UP001189429"/>
    </source>
</evidence>
<dbReference type="Gene3D" id="3.40.50.300">
    <property type="entry name" value="P-loop containing nucleotide triphosphate hydrolases"/>
    <property type="match status" value="1"/>
</dbReference>
<feature type="region of interest" description="Disordered" evidence="1">
    <location>
        <begin position="72"/>
        <end position="214"/>
    </location>
</feature>
<dbReference type="EMBL" id="CAUYUJ010014849">
    <property type="protein sequence ID" value="CAK0846806.1"/>
    <property type="molecule type" value="Genomic_DNA"/>
</dbReference>
<feature type="domain" description="Guanylate-binding protein N-terminal" evidence="2">
    <location>
        <begin position="35"/>
        <end position="65"/>
    </location>
</feature>
<protein>
    <recommendedName>
        <fullName evidence="2">Guanylate-binding protein N-terminal domain-containing protein</fullName>
    </recommendedName>
</protein>
<evidence type="ECO:0000313" key="3">
    <source>
        <dbReference type="EMBL" id="CAK0846806.1"/>
    </source>
</evidence>
<reference evidence="3" key="1">
    <citation type="submission" date="2023-10" db="EMBL/GenBank/DDBJ databases">
        <authorList>
            <person name="Chen Y."/>
            <person name="Shah S."/>
            <person name="Dougan E. K."/>
            <person name="Thang M."/>
            <person name="Chan C."/>
        </authorList>
    </citation>
    <scope>NUCLEOTIDE SEQUENCE [LARGE SCALE GENOMIC DNA]</scope>
</reference>
<name>A0ABN9TLD0_9DINO</name>
<dbReference type="InterPro" id="IPR015894">
    <property type="entry name" value="Guanylate-bd_N"/>
</dbReference>
<dbReference type="InterPro" id="IPR027417">
    <property type="entry name" value="P-loop_NTPase"/>
</dbReference>
<gene>
    <name evidence="3" type="ORF">PCOR1329_LOCUS40207</name>
</gene>
<comment type="caution">
    <text evidence="3">The sequence shown here is derived from an EMBL/GenBank/DDBJ whole genome shotgun (WGS) entry which is preliminary data.</text>
</comment>
<proteinExistence type="predicted"/>
<evidence type="ECO:0000259" key="2">
    <source>
        <dbReference type="Pfam" id="PF02263"/>
    </source>
</evidence>
<evidence type="ECO:0000256" key="1">
    <source>
        <dbReference type="SAM" id="MobiDB-lite"/>
    </source>
</evidence>
<accession>A0ABN9TLD0</accession>
<feature type="non-terminal residue" evidence="3">
    <location>
        <position position="1"/>
    </location>
</feature>
<sequence length="214" mass="22815">AVISRAVKILQVNDSGECEVIAENLQFVQEQLRSSGAELVSIISVMGSYRTGKSFLLDLLLRRLRAEEAQRRAEEAQKARQAAHDGDTPEVAGNAPEGNEMPEVAPPQRRPPATTRTPPRAAPWHPRDSRPSPRGASRRDLAGSLMVPAPRTCPSGSRRATRRGSRRAPSAGPRRTRASPGGLGSRGAPRASGCGASLLSSRTRATPPGRSGFC</sequence>
<feature type="compositionally biased region" description="Basic and acidic residues" evidence="1">
    <location>
        <begin position="72"/>
        <end position="87"/>
    </location>
</feature>
<organism evidence="3 4">
    <name type="scientific">Prorocentrum cordatum</name>
    <dbReference type="NCBI Taxonomy" id="2364126"/>
    <lineage>
        <taxon>Eukaryota</taxon>
        <taxon>Sar</taxon>
        <taxon>Alveolata</taxon>
        <taxon>Dinophyceae</taxon>
        <taxon>Prorocentrales</taxon>
        <taxon>Prorocentraceae</taxon>
        <taxon>Prorocentrum</taxon>
    </lineage>
</organism>
<feature type="compositionally biased region" description="Low complexity" evidence="1">
    <location>
        <begin position="111"/>
        <end position="123"/>
    </location>
</feature>